<evidence type="ECO:0000256" key="2">
    <source>
        <dbReference type="ARBA" id="ARBA00003213"/>
    </source>
</evidence>
<evidence type="ECO:0000256" key="9">
    <source>
        <dbReference type="ARBA" id="ARBA00049563"/>
    </source>
</evidence>
<evidence type="ECO:0000256" key="6">
    <source>
        <dbReference type="ARBA" id="ARBA00022741"/>
    </source>
</evidence>
<protein>
    <recommendedName>
        <fullName evidence="10">tRNA dimethylallyltransferase</fullName>
        <ecNumber evidence="10">2.5.1.75</ecNumber>
    </recommendedName>
    <alternativeName>
        <fullName evidence="10">Dimethylallyl diphosphate:tRNA dimethylallyltransferase</fullName>
        <shortName evidence="10">DMAPP:tRNA dimethylallyltransferase</shortName>
        <shortName evidence="10">DMATase</shortName>
    </alternativeName>
    <alternativeName>
        <fullName evidence="10">Isopentenyl-diphosphate:tRNA isopentenyltransferase</fullName>
        <shortName evidence="10">IPP transferase</shortName>
        <shortName evidence="10">IPPT</shortName>
        <shortName evidence="10">IPTase</shortName>
    </alternativeName>
</protein>
<comment type="caution">
    <text evidence="11">The sequence shown here is derived from an EMBL/GenBank/DDBJ whole genome shotgun (WGS) entry which is preliminary data.</text>
</comment>
<gene>
    <name evidence="10" type="primary">miaA</name>
    <name evidence="11" type="ORF">P857_126</name>
</gene>
<dbReference type="GO" id="GO:0006400">
    <property type="term" value="P:tRNA modification"/>
    <property type="evidence" value="ECO:0007669"/>
    <property type="project" value="TreeGrafter"/>
</dbReference>
<keyword evidence="12" id="KW-1185">Reference proteome</keyword>
<keyword evidence="4 10" id="KW-0808">Transferase</keyword>
<dbReference type="InterPro" id="IPR018022">
    <property type="entry name" value="IPT"/>
</dbReference>
<keyword evidence="6 10" id="KW-0547">Nucleotide-binding</keyword>
<feature type="site" description="Interaction with substrate tRNA" evidence="10">
    <location>
        <position position="97"/>
    </location>
</feature>
<comment type="cofactor">
    <cofactor evidence="1 10">
        <name>Mg(2+)</name>
        <dbReference type="ChEBI" id="CHEBI:18420"/>
    </cofactor>
</comment>
<comment type="similarity">
    <text evidence="3 10">Belongs to the IPP transferase family.</text>
</comment>
<accession>W2UY57</accession>
<reference evidence="11 12" key="1">
    <citation type="journal article" date="2013" name="PLoS ONE">
        <title>Bacterial endosymbiosis in a chordate host: long-term co-evolution and conservation of secondary metabolism.</title>
        <authorList>
            <person name="Kwan J.C."/>
            <person name="Schmidt E.W."/>
        </authorList>
    </citation>
    <scope>NUCLEOTIDE SEQUENCE [LARGE SCALE GENOMIC DNA]</scope>
    <source>
        <strain evidence="12">L6</strain>
    </source>
</reference>
<dbReference type="PANTHER" id="PTHR11088">
    <property type="entry name" value="TRNA DIMETHYLALLYLTRANSFERASE"/>
    <property type="match status" value="1"/>
</dbReference>
<evidence type="ECO:0000256" key="4">
    <source>
        <dbReference type="ARBA" id="ARBA00022679"/>
    </source>
</evidence>
<comment type="subunit">
    <text evidence="10">Monomer.</text>
</comment>
<proteinExistence type="inferred from homology"/>
<keyword evidence="5 10" id="KW-0819">tRNA processing</keyword>
<evidence type="ECO:0000313" key="12">
    <source>
        <dbReference type="Proteomes" id="UP000018951"/>
    </source>
</evidence>
<dbReference type="GO" id="GO:0005524">
    <property type="term" value="F:ATP binding"/>
    <property type="evidence" value="ECO:0007669"/>
    <property type="project" value="UniProtKB-UniRule"/>
</dbReference>
<dbReference type="STRING" id="1401685.P857_126"/>
<dbReference type="PANTHER" id="PTHR11088:SF60">
    <property type="entry name" value="TRNA DIMETHYLALLYLTRANSFERASE"/>
    <property type="match status" value="1"/>
</dbReference>
<comment type="caution">
    <text evidence="10">Lacks conserved residue(s) required for the propagation of feature annotation.</text>
</comment>
<keyword evidence="8 10" id="KW-0460">Magnesium</keyword>
<name>W2UY57_9RICK</name>
<evidence type="ECO:0000256" key="7">
    <source>
        <dbReference type="ARBA" id="ARBA00022840"/>
    </source>
</evidence>
<dbReference type="HAMAP" id="MF_00185">
    <property type="entry name" value="IPP_trans"/>
    <property type="match status" value="1"/>
</dbReference>
<evidence type="ECO:0000256" key="1">
    <source>
        <dbReference type="ARBA" id="ARBA00001946"/>
    </source>
</evidence>
<feature type="binding site" evidence="10">
    <location>
        <begin position="12"/>
        <end position="17"/>
    </location>
    <ligand>
        <name>substrate</name>
    </ligand>
</feature>
<dbReference type="InterPro" id="IPR039657">
    <property type="entry name" value="Dimethylallyltransferase"/>
</dbReference>
<dbReference type="GO" id="GO:0052381">
    <property type="term" value="F:tRNA dimethylallyltransferase activity"/>
    <property type="evidence" value="ECO:0007669"/>
    <property type="project" value="UniProtKB-UniRule"/>
</dbReference>
<organism evidence="11 12">
    <name type="scientific">Candidatus Xenolissoclinum pacificiensis L6</name>
    <dbReference type="NCBI Taxonomy" id="1401685"/>
    <lineage>
        <taxon>Bacteria</taxon>
        <taxon>Pseudomonadati</taxon>
        <taxon>Pseudomonadota</taxon>
        <taxon>Alphaproteobacteria</taxon>
        <taxon>Rickettsiales</taxon>
        <taxon>Anaplasmataceae</taxon>
        <taxon>Candidatus Xenolissoclinum</taxon>
    </lineage>
</organism>
<dbReference type="InterPro" id="IPR027417">
    <property type="entry name" value="P-loop_NTPase"/>
</dbReference>
<dbReference type="Proteomes" id="UP000018951">
    <property type="component" value="Unassembled WGS sequence"/>
</dbReference>
<keyword evidence="7 10" id="KW-0067">ATP-binding</keyword>
<evidence type="ECO:0000256" key="8">
    <source>
        <dbReference type="ARBA" id="ARBA00022842"/>
    </source>
</evidence>
<dbReference type="Gene3D" id="3.40.50.300">
    <property type="entry name" value="P-loop containing nucleotide triphosphate hydrolases"/>
    <property type="match status" value="1"/>
</dbReference>
<dbReference type="AlphaFoldDB" id="W2UY57"/>
<dbReference type="Pfam" id="PF01715">
    <property type="entry name" value="IPPT"/>
    <property type="match status" value="1"/>
</dbReference>
<comment type="function">
    <text evidence="2 10">Catalyzes the transfer of a dimethylallyl group onto the adenine at position 37 in tRNAs that read codons beginning with uridine, leading to the formation of N6-(dimethylallyl)adenosine (i(6)A).</text>
</comment>
<dbReference type="PATRIC" id="fig|1401685.3.peg.947"/>
<comment type="catalytic activity">
    <reaction evidence="9 10">
        <text>adenosine(37) in tRNA + dimethylallyl diphosphate = N(6)-dimethylallyladenosine(37) in tRNA + diphosphate</text>
        <dbReference type="Rhea" id="RHEA:26482"/>
        <dbReference type="Rhea" id="RHEA-COMP:10162"/>
        <dbReference type="Rhea" id="RHEA-COMP:10375"/>
        <dbReference type="ChEBI" id="CHEBI:33019"/>
        <dbReference type="ChEBI" id="CHEBI:57623"/>
        <dbReference type="ChEBI" id="CHEBI:74411"/>
        <dbReference type="ChEBI" id="CHEBI:74415"/>
        <dbReference type="EC" id="2.5.1.75"/>
    </reaction>
</comment>
<dbReference type="EMBL" id="AXCJ01000009">
    <property type="protein sequence ID" value="ETO91051.1"/>
    <property type="molecule type" value="Genomic_DNA"/>
</dbReference>
<dbReference type="EC" id="2.5.1.75" evidence="10"/>
<feature type="binding site" evidence="10">
    <location>
        <begin position="10"/>
        <end position="17"/>
    </location>
    <ligand>
        <name>ATP</name>
        <dbReference type="ChEBI" id="CHEBI:30616"/>
    </ligand>
</feature>
<sequence>MMRNVFVITGPTASGKSGVVQQIYEEYPFVKVVNADSKQVYRELPIITAQPENRRDYSLYSCCSVADEYSVMHWVESVRQLCSNIEDRTPLLIVGGSCMYIHTLIKGISNIPVVSDMSKKTASDMVDECDRKSLFQNMCAQYSGFCKVDYLNTYTFKKNISAYLEYGQTYIELISKSPRNVVLENANLVLYALLPDRSDLYQAINQRTEAIIQDEAISEVQNIQHLQLSRSAHGCIGLKEITNYLNDRCSFSHMVNEIQQNTRNYAKRQMTWIRNNLNDNIFTKCSSLVERLHRDIGKYDFFRIPE</sequence>
<dbReference type="SUPFAM" id="SSF52540">
    <property type="entry name" value="P-loop containing nucleoside triphosphate hydrolases"/>
    <property type="match status" value="1"/>
</dbReference>
<evidence type="ECO:0000256" key="3">
    <source>
        <dbReference type="ARBA" id="ARBA00005842"/>
    </source>
</evidence>
<evidence type="ECO:0000313" key="11">
    <source>
        <dbReference type="EMBL" id="ETO91051.1"/>
    </source>
</evidence>
<evidence type="ECO:0000256" key="10">
    <source>
        <dbReference type="HAMAP-Rule" id="MF_00185"/>
    </source>
</evidence>
<dbReference type="Gene3D" id="1.10.287.890">
    <property type="entry name" value="Crystal structure of tRNA isopentenylpyrophosphate transferase (bh2366) domain"/>
    <property type="match status" value="1"/>
</dbReference>
<evidence type="ECO:0000256" key="5">
    <source>
        <dbReference type="ARBA" id="ARBA00022694"/>
    </source>
</evidence>
<feature type="site" description="Interaction with substrate tRNA" evidence="10">
    <location>
        <position position="131"/>
    </location>
</feature>
<feature type="region of interest" description="Interaction with substrate tRNA" evidence="10">
    <location>
        <begin position="36"/>
        <end position="39"/>
    </location>
</feature>